<evidence type="ECO:0000313" key="2">
    <source>
        <dbReference type="EMBL" id="CAF1210968.1"/>
    </source>
</evidence>
<feature type="domain" description="SCP" evidence="1">
    <location>
        <begin position="62"/>
        <end position="207"/>
    </location>
</feature>
<evidence type="ECO:0000313" key="4">
    <source>
        <dbReference type="Proteomes" id="UP000663829"/>
    </source>
</evidence>
<comment type="caution">
    <text evidence="2">The sequence shown here is derived from an EMBL/GenBank/DDBJ whole genome shotgun (WGS) entry which is preliminary data.</text>
</comment>
<evidence type="ECO:0000259" key="1">
    <source>
        <dbReference type="SMART" id="SM00198"/>
    </source>
</evidence>
<dbReference type="Proteomes" id="UP000681722">
    <property type="component" value="Unassembled WGS sequence"/>
</dbReference>
<proteinExistence type="predicted"/>
<evidence type="ECO:0000313" key="3">
    <source>
        <dbReference type="EMBL" id="CAF3974957.1"/>
    </source>
</evidence>
<protein>
    <recommendedName>
        <fullName evidence="1">SCP domain-containing protein</fullName>
    </recommendedName>
</protein>
<dbReference type="Proteomes" id="UP000663829">
    <property type="component" value="Unassembled WGS sequence"/>
</dbReference>
<accession>A0A814X3S6</accession>
<dbReference type="AlphaFoldDB" id="A0A814X3S6"/>
<reference evidence="2" key="1">
    <citation type="submission" date="2021-02" db="EMBL/GenBank/DDBJ databases">
        <authorList>
            <person name="Nowell W R."/>
        </authorList>
    </citation>
    <scope>NUCLEOTIDE SEQUENCE</scope>
</reference>
<sequence length="286" mass="32529">LFQRRYCIEEYVSKSATPLVHPDDCQEKYKNISTDHAKCYITHILCSIGPSEFAIQPIMLPRTIQELVDKHNEYRSAVEASNMLKIYHDPLLADMAQTHCNLCSYDYGLAKNRIIPEYGWKNGQIMLLTMNFNESAADLLSTLLDGQQQLFVYGQGCIGFELFCHEYTLAMLAGVNRIGVGQTDCLFQDAIAKLYCINYIQAQYTDSYTKPYKQGARCSECPDNCDRKLMLCDCKDKLCPNGQVLDPSTCNCILSSRPVTQLQEDISISRMKLLYDVRTLDDLGQQ</sequence>
<name>A0A814X3S6_9BILA</name>
<keyword evidence="4" id="KW-1185">Reference proteome</keyword>
<dbReference type="SUPFAM" id="SSF55797">
    <property type="entry name" value="PR-1-like"/>
    <property type="match status" value="1"/>
</dbReference>
<gene>
    <name evidence="2" type="ORF">GPM918_LOCUS24207</name>
    <name evidence="3" type="ORF">SRO942_LOCUS24206</name>
</gene>
<organism evidence="2 4">
    <name type="scientific">Didymodactylos carnosus</name>
    <dbReference type="NCBI Taxonomy" id="1234261"/>
    <lineage>
        <taxon>Eukaryota</taxon>
        <taxon>Metazoa</taxon>
        <taxon>Spiralia</taxon>
        <taxon>Gnathifera</taxon>
        <taxon>Rotifera</taxon>
        <taxon>Eurotatoria</taxon>
        <taxon>Bdelloidea</taxon>
        <taxon>Philodinida</taxon>
        <taxon>Philodinidae</taxon>
        <taxon>Didymodactylos</taxon>
    </lineage>
</organism>
<dbReference type="EMBL" id="CAJNOQ010008939">
    <property type="protein sequence ID" value="CAF1210968.1"/>
    <property type="molecule type" value="Genomic_DNA"/>
</dbReference>
<dbReference type="InterPro" id="IPR014044">
    <property type="entry name" value="CAP_dom"/>
</dbReference>
<dbReference type="SMART" id="SM00198">
    <property type="entry name" value="SCP"/>
    <property type="match status" value="1"/>
</dbReference>
<feature type="non-terminal residue" evidence="2">
    <location>
        <position position="1"/>
    </location>
</feature>
<dbReference type="Pfam" id="PF00188">
    <property type="entry name" value="CAP"/>
    <property type="match status" value="1"/>
</dbReference>
<dbReference type="EMBL" id="CAJOBC010008939">
    <property type="protein sequence ID" value="CAF3974957.1"/>
    <property type="molecule type" value="Genomic_DNA"/>
</dbReference>
<dbReference type="InterPro" id="IPR035940">
    <property type="entry name" value="CAP_sf"/>
</dbReference>
<dbReference type="Gene3D" id="3.40.33.10">
    <property type="entry name" value="CAP"/>
    <property type="match status" value="1"/>
</dbReference>
<dbReference type="OrthoDB" id="737510at2759"/>